<evidence type="ECO:0000256" key="4">
    <source>
        <dbReference type="ARBA" id="ARBA00022741"/>
    </source>
</evidence>
<dbReference type="OrthoDB" id="9805918at2"/>
<comment type="subunit">
    <text evidence="8">Monomer.</text>
</comment>
<dbReference type="GO" id="GO:0005829">
    <property type="term" value="C:cytosol"/>
    <property type="evidence" value="ECO:0007669"/>
    <property type="project" value="TreeGrafter"/>
</dbReference>
<dbReference type="PROSITE" id="PS50823">
    <property type="entry name" value="KH_TYPE_2"/>
    <property type="match status" value="1"/>
</dbReference>
<evidence type="ECO:0000256" key="1">
    <source>
        <dbReference type="ARBA" id="ARBA00007921"/>
    </source>
</evidence>
<dbReference type="Proteomes" id="UP000247612">
    <property type="component" value="Unassembled WGS sequence"/>
</dbReference>
<dbReference type="NCBIfam" id="TIGR00436">
    <property type="entry name" value="era"/>
    <property type="match status" value="1"/>
</dbReference>
<evidence type="ECO:0000256" key="6">
    <source>
        <dbReference type="ARBA" id="ARBA00023134"/>
    </source>
</evidence>
<evidence type="ECO:0000256" key="5">
    <source>
        <dbReference type="ARBA" id="ARBA00022884"/>
    </source>
</evidence>
<dbReference type="GO" id="GO:0005886">
    <property type="term" value="C:plasma membrane"/>
    <property type="evidence" value="ECO:0007669"/>
    <property type="project" value="UniProtKB-SubCell"/>
</dbReference>
<feature type="region of interest" description="G2" evidence="9">
    <location>
        <begin position="36"/>
        <end position="40"/>
    </location>
</feature>
<dbReference type="GO" id="GO:0070181">
    <property type="term" value="F:small ribosomal subunit rRNA binding"/>
    <property type="evidence" value="ECO:0007669"/>
    <property type="project" value="UniProtKB-UniRule"/>
</dbReference>
<name>A0A318KGD8_9FIRM</name>
<dbReference type="InterPro" id="IPR009019">
    <property type="entry name" value="KH_sf_prok-type"/>
</dbReference>
<dbReference type="Pfam" id="PF01926">
    <property type="entry name" value="MMR_HSR1"/>
    <property type="match status" value="1"/>
</dbReference>
<dbReference type="InterPro" id="IPR004044">
    <property type="entry name" value="KH_dom_type_2"/>
</dbReference>
<feature type="binding site" evidence="8">
    <location>
        <begin position="119"/>
        <end position="122"/>
    </location>
    <ligand>
        <name>GTP</name>
        <dbReference type="ChEBI" id="CHEBI:37565"/>
    </ligand>
</feature>
<dbReference type="NCBIfam" id="TIGR00231">
    <property type="entry name" value="small_GTP"/>
    <property type="match status" value="1"/>
</dbReference>
<comment type="caution">
    <text evidence="13">The sequence shown here is derived from an EMBL/GenBank/DDBJ whole genome shotgun (WGS) entry which is preliminary data.</text>
</comment>
<keyword evidence="7 8" id="KW-0472">Membrane</keyword>
<dbReference type="GO" id="GO:0003924">
    <property type="term" value="F:GTPase activity"/>
    <property type="evidence" value="ECO:0007669"/>
    <property type="project" value="UniProtKB-UniRule"/>
</dbReference>
<dbReference type="GO" id="GO:0043024">
    <property type="term" value="F:ribosomal small subunit binding"/>
    <property type="evidence" value="ECO:0007669"/>
    <property type="project" value="TreeGrafter"/>
</dbReference>
<evidence type="ECO:0000313" key="14">
    <source>
        <dbReference type="Proteomes" id="UP000247612"/>
    </source>
</evidence>
<comment type="similarity">
    <text evidence="1 8 9 10">Belongs to the TRAFAC class TrmE-Era-EngA-EngB-Septin-like GTPase superfamily. Era GTPase family.</text>
</comment>
<dbReference type="Gene3D" id="3.40.50.300">
    <property type="entry name" value="P-loop containing nucleotide triphosphate hydrolases"/>
    <property type="match status" value="1"/>
</dbReference>
<dbReference type="PRINTS" id="PR00326">
    <property type="entry name" value="GTP1OBG"/>
</dbReference>
<reference evidence="13 14" key="1">
    <citation type="submission" date="2018-05" db="EMBL/GenBank/DDBJ databases">
        <title>Genomic Encyclopedia of Type Strains, Phase IV (KMG-IV): sequencing the most valuable type-strain genomes for metagenomic binning, comparative biology and taxonomic classification.</title>
        <authorList>
            <person name="Goeker M."/>
        </authorList>
    </citation>
    <scope>NUCLEOTIDE SEQUENCE [LARGE SCALE GENOMIC DNA]</scope>
    <source>
        <strain evidence="13 14">JC118</strain>
    </source>
</reference>
<dbReference type="STRING" id="1034346.GCA_000313565_03376"/>
<feature type="binding site" evidence="8">
    <location>
        <begin position="57"/>
        <end position="61"/>
    </location>
    <ligand>
        <name>GTP</name>
        <dbReference type="ChEBI" id="CHEBI:37565"/>
    </ligand>
</feature>
<keyword evidence="8" id="KW-0699">rRNA-binding</keyword>
<keyword evidence="8" id="KW-1003">Cell membrane</keyword>
<dbReference type="PROSITE" id="PS51713">
    <property type="entry name" value="G_ERA"/>
    <property type="match status" value="1"/>
</dbReference>
<evidence type="ECO:0000256" key="8">
    <source>
        <dbReference type="HAMAP-Rule" id="MF_00367"/>
    </source>
</evidence>
<keyword evidence="6 8" id="KW-0342">GTP-binding</keyword>
<proteinExistence type="inferred from homology"/>
<dbReference type="CDD" id="cd04163">
    <property type="entry name" value="Era"/>
    <property type="match status" value="1"/>
</dbReference>
<dbReference type="RefSeq" id="WP_022939655.1">
    <property type="nucleotide sequence ID" value="NZ_CABKRQ010000011.1"/>
</dbReference>
<dbReference type="Gene3D" id="3.30.300.20">
    <property type="match status" value="1"/>
</dbReference>
<gene>
    <name evidence="8" type="primary">era</name>
    <name evidence="13" type="ORF">DES51_11366</name>
</gene>
<dbReference type="AlphaFoldDB" id="A0A318KGD8"/>
<feature type="binding site" evidence="8">
    <location>
        <begin position="10"/>
        <end position="17"/>
    </location>
    <ligand>
        <name>GTP</name>
        <dbReference type="ChEBI" id="CHEBI:37565"/>
    </ligand>
</feature>
<dbReference type="GO" id="GO:0005525">
    <property type="term" value="F:GTP binding"/>
    <property type="evidence" value="ECO:0007669"/>
    <property type="project" value="UniProtKB-UniRule"/>
</dbReference>
<dbReference type="InterPro" id="IPR027417">
    <property type="entry name" value="P-loop_NTPase"/>
</dbReference>
<dbReference type="InterPro" id="IPR005225">
    <property type="entry name" value="Small_GTP-bd"/>
</dbReference>
<evidence type="ECO:0000256" key="2">
    <source>
        <dbReference type="ARBA" id="ARBA00020484"/>
    </source>
</evidence>
<evidence type="ECO:0000259" key="11">
    <source>
        <dbReference type="PROSITE" id="PS50823"/>
    </source>
</evidence>
<organism evidence="13 14">
    <name type="scientific">Dielma fastidiosa</name>
    <dbReference type="NCBI Taxonomy" id="1034346"/>
    <lineage>
        <taxon>Bacteria</taxon>
        <taxon>Bacillati</taxon>
        <taxon>Bacillota</taxon>
        <taxon>Erysipelotrichia</taxon>
        <taxon>Erysipelotrichales</taxon>
        <taxon>Erysipelotrichaceae</taxon>
        <taxon>Dielma</taxon>
    </lineage>
</organism>
<accession>A0A318KGD8</accession>
<dbReference type="HAMAP" id="MF_00367">
    <property type="entry name" value="GTPase_Era"/>
    <property type="match status" value="1"/>
</dbReference>
<feature type="region of interest" description="G4" evidence="9">
    <location>
        <begin position="119"/>
        <end position="122"/>
    </location>
</feature>
<dbReference type="Pfam" id="PF07650">
    <property type="entry name" value="KH_2"/>
    <property type="match status" value="1"/>
</dbReference>
<evidence type="ECO:0000256" key="7">
    <source>
        <dbReference type="ARBA" id="ARBA00023136"/>
    </source>
</evidence>
<dbReference type="InterPro" id="IPR015946">
    <property type="entry name" value="KH_dom-like_a/b"/>
</dbReference>
<dbReference type="SUPFAM" id="SSF52540">
    <property type="entry name" value="P-loop containing nucleoside triphosphate hydrolases"/>
    <property type="match status" value="1"/>
</dbReference>
<dbReference type="GO" id="GO:0000028">
    <property type="term" value="P:ribosomal small subunit assembly"/>
    <property type="evidence" value="ECO:0007669"/>
    <property type="project" value="TreeGrafter"/>
</dbReference>
<dbReference type="InterPro" id="IPR030388">
    <property type="entry name" value="G_ERA_dom"/>
</dbReference>
<dbReference type="InterPro" id="IPR005662">
    <property type="entry name" value="GTPase_Era-like"/>
</dbReference>
<evidence type="ECO:0000313" key="13">
    <source>
        <dbReference type="EMBL" id="PXX76871.1"/>
    </source>
</evidence>
<feature type="region of interest" description="G3" evidence="9">
    <location>
        <begin position="57"/>
        <end position="60"/>
    </location>
</feature>
<evidence type="ECO:0000256" key="3">
    <source>
        <dbReference type="ARBA" id="ARBA00022517"/>
    </source>
</evidence>
<dbReference type="CDD" id="cd22534">
    <property type="entry name" value="KH-II_Era"/>
    <property type="match status" value="1"/>
</dbReference>
<comment type="function">
    <text evidence="8">An essential GTPase that binds both GDP and GTP, with rapid nucleotide exchange. Plays a role in 16S rRNA processing and 30S ribosomal subunit biogenesis and possibly also in cell cycle regulation and energy metabolism.</text>
</comment>
<protein>
    <recommendedName>
        <fullName evidence="2 8">GTPase Era</fullName>
    </recommendedName>
</protein>
<keyword evidence="8" id="KW-0963">Cytoplasm</keyword>
<keyword evidence="14" id="KW-1185">Reference proteome</keyword>
<dbReference type="FunFam" id="3.40.50.300:FF:000094">
    <property type="entry name" value="GTPase Era"/>
    <property type="match status" value="1"/>
</dbReference>
<dbReference type="SUPFAM" id="SSF54814">
    <property type="entry name" value="Prokaryotic type KH domain (KH-domain type II)"/>
    <property type="match status" value="1"/>
</dbReference>
<evidence type="ECO:0000256" key="9">
    <source>
        <dbReference type="PROSITE-ProRule" id="PRU01050"/>
    </source>
</evidence>
<dbReference type="EMBL" id="QJKH01000013">
    <property type="protein sequence ID" value="PXX76871.1"/>
    <property type="molecule type" value="Genomic_DNA"/>
</dbReference>
<feature type="domain" description="Era-type G" evidence="12">
    <location>
        <begin position="2"/>
        <end position="169"/>
    </location>
</feature>
<dbReference type="PANTHER" id="PTHR42698:SF1">
    <property type="entry name" value="GTPASE ERA, MITOCHONDRIAL"/>
    <property type="match status" value="1"/>
</dbReference>
<feature type="region of interest" description="G1" evidence="9">
    <location>
        <begin position="10"/>
        <end position="17"/>
    </location>
</feature>
<dbReference type="InterPro" id="IPR006073">
    <property type="entry name" value="GTP-bd"/>
</dbReference>
<feature type="domain" description="KH type-2" evidence="11">
    <location>
        <begin position="192"/>
        <end position="276"/>
    </location>
</feature>
<keyword evidence="3 8" id="KW-0690">Ribosome biogenesis</keyword>
<comment type="subcellular location">
    <subcellularLocation>
        <location evidence="8">Cytoplasm</location>
    </subcellularLocation>
    <subcellularLocation>
        <location evidence="8">Cell membrane</location>
        <topology evidence="8">Peripheral membrane protein</topology>
    </subcellularLocation>
</comment>
<evidence type="ECO:0000256" key="10">
    <source>
        <dbReference type="RuleBase" id="RU003761"/>
    </source>
</evidence>
<sequence>MKSGFIAIVGRPNAGKSTLLNAIMNQKLAIISPKPQTTRNNIQGILTTEDAQMVFIDTPGIHKPHHELGRTLNKSAFSSLAGVDLVYYMVDASVPFGSGEEFVLNNLKEKQLPIFLILNKVDLLSKEALMKLLIEWQERLDCKEIFPVSALKHDNIHELLEVSKNYLNEGPKYFPDDMICDHDEDFMITELIREKVLYKTEEEIPHSVAVVLEKKVNKKSSVVINALIIVERPSQKGILIGKQGSMIKDIGIDSRRDLELILGKKVYLELYVRVEKDWRNRASKLQQFGIREMDEDDE</sequence>
<keyword evidence="5 8" id="KW-0694">RNA-binding</keyword>
<dbReference type="PANTHER" id="PTHR42698">
    <property type="entry name" value="GTPASE ERA"/>
    <property type="match status" value="1"/>
</dbReference>
<feature type="region of interest" description="G5" evidence="9">
    <location>
        <begin position="148"/>
        <end position="150"/>
    </location>
</feature>
<evidence type="ECO:0000259" key="12">
    <source>
        <dbReference type="PROSITE" id="PS51713"/>
    </source>
</evidence>
<keyword evidence="4 8" id="KW-0547">Nucleotide-binding</keyword>
<dbReference type="NCBIfam" id="NF000908">
    <property type="entry name" value="PRK00089.1"/>
    <property type="match status" value="1"/>
</dbReference>